<protein>
    <recommendedName>
        <fullName evidence="2">Pyridoxal phosphate homeostasis protein</fullName>
        <shortName evidence="2">PLP homeostasis protein</shortName>
    </recommendedName>
</protein>
<dbReference type="PANTHER" id="PTHR10146:SF14">
    <property type="entry name" value="PYRIDOXAL PHOSPHATE HOMEOSTASIS PROTEIN"/>
    <property type="match status" value="1"/>
</dbReference>
<evidence type="ECO:0000256" key="3">
    <source>
        <dbReference type="RuleBase" id="RU004514"/>
    </source>
</evidence>
<organism evidence="5 6">
    <name type="scientific">Naumovozyma dairenensis (strain ATCC 10597 / BCRC 20456 / CBS 421 / NBRC 0211 / NRRL Y-12639)</name>
    <name type="common">Saccharomyces dairenensis</name>
    <dbReference type="NCBI Taxonomy" id="1071378"/>
    <lineage>
        <taxon>Eukaryota</taxon>
        <taxon>Fungi</taxon>
        <taxon>Dikarya</taxon>
        <taxon>Ascomycota</taxon>
        <taxon>Saccharomycotina</taxon>
        <taxon>Saccharomycetes</taxon>
        <taxon>Saccharomycetales</taxon>
        <taxon>Saccharomycetaceae</taxon>
        <taxon>Naumovozyma</taxon>
    </lineage>
</organism>
<accession>G0W537</accession>
<dbReference type="HOGENOM" id="CLU_059988_2_0_1"/>
<name>G0W537_NAUDC</name>
<dbReference type="NCBIfam" id="TIGR00044">
    <property type="entry name" value="YggS family pyridoxal phosphate-dependent enzyme"/>
    <property type="match status" value="1"/>
</dbReference>
<dbReference type="KEGG" id="ndi:NDAI_0A07710"/>
<dbReference type="FunFam" id="3.20.20.10:FF:000007">
    <property type="entry name" value="Pyridoxal phosphate homeostasis protein"/>
    <property type="match status" value="1"/>
</dbReference>
<gene>
    <name evidence="5" type="primary">NDAI0A07710</name>
    <name evidence="5" type="ordered locus">NDAI_0A07710</name>
</gene>
<dbReference type="GO" id="GO:0042816">
    <property type="term" value="P:vitamin B6 metabolic process"/>
    <property type="evidence" value="ECO:0007669"/>
    <property type="project" value="EnsemblFungi"/>
</dbReference>
<dbReference type="eggNOG" id="KOG3157">
    <property type="taxonomic scope" value="Eukaryota"/>
</dbReference>
<dbReference type="GeneID" id="11494415"/>
<dbReference type="AlphaFoldDB" id="G0W537"/>
<dbReference type="InterPro" id="IPR029066">
    <property type="entry name" value="PLP-binding_barrel"/>
</dbReference>
<comment type="function">
    <text evidence="2">Pyridoxal 5'-phosphate (PLP)-binding protein, which may be involved in intracellular homeostatic regulation of pyridoxal 5'-phosphate (PLP), the active form of vitamin B6.</text>
</comment>
<dbReference type="OrthoDB" id="10264196at2759"/>
<dbReference type="Gene3D" id="3.20.20.10">
    <property type="entry name" value="Alanine racemase"/>
    <property type="match status" value="1"/>
</dbReference>
<dbReference type="Pfam" id="PF01168">
    <property type="entry name" value="Ala_racemase_N"/>
    <property type="match status" value="1"/>
</dbReference>
<dbReference type="PANTHER" id="PTHR10146">
    <property type="entry name" value="PROLINE SYNTHETASE CO-TRANSCRIBED BACTERIAL HOMOLOG PROTEIN"/>
    <property type="match status" value="1"/>
</dbReference>
<evidence type="ECO:0000259" key="4">
    <source>
        <dbReference type="Pfam" id="PF01168"/>
    </source>
</evidence>
<feature type="domain" description="Alanine racemase N-terminal" evidence="4">
    <location>
        <begin position="76"/>
        <end position="289"/>
    </location>
</feature>
<proteinExistence type="inferred from homology"/>
<dbReference type="HAMAP" id="MF_02087">
    <property type="entry name" value="PLP_homeostasis"/>
    <property type="match status" value="1"/>
</dbReference>
<dbReference type="RefSeq" id="XP_003668168.1">
    <property type="nucleotide sequence ID" value="XM_003668120.1"/>
</dbReference>
<dbReference type="InterPro" id="IPR011078">
    <property type="entry name" value="PyrdxlP_homeostasis"/>
</dbReference>
<dbReference type="SUPFAM" id="SSF51419">
    <property type="entry name" value="PLP-binding barrel"/>
    <property type="match status" value="1"/>
</dbReference>
<evidence type="ECO:0000256" key="1">
    <source>
        <dbReference type="ARBA" id="ARBA00022898"/>
    </source>
</evidence>
<evidence type="ECO:0000313" key="6">
    <source>
        <dbReference type="Proteomes" id="UP000000689"/>
    </source>
</evidence>
<dbReference type="InterPro" id="IPR001608">
    <property type="entry name" value="Ala_racemase_N"/>
</dbReference>
<dbReference type="GO" id="GO:0030170">
    <property type="term" value="F:pyridoxal phosphate binding"/>
    <property type="evidence" value="ECO:0007669"/>
    <property type="project" value="UniProtKB-UniRule"/>
</dbReference>
<sequence length="297" mass="34250">MITANRSIVRLQPAIRHTLKYSSLTSIKSYHHRKMSQPVTITYTQERKKELTAQYTHINQLIQTEQEKKNQNEHVLLLPVSKLKPASDIKILYDTLHIKEFGENYVQELMEKSKLLPNDIKWHFIGGLQTNKCKDLAKIPNLYCVETIDSLKKVKKLNESRLKFSEDADPINCYIQINTSNEEQKSGLHEENEIFEIVEYFLNKDGKEKPLMLNLVGLMTIGSWNVSHQVDHDKDNEDFTALANWKSKIDSKFGTDLKLSMGMSADYKQAVRQGSTEVRIGTDIFGNRPPKDEAKII</sequence>
<feature type="modified residue" description="N6-(pyridoxal phosphate)lysine" evidence="2">
    <location>
        <position position="82"/>
    </location>
</feature>
<dbReference type="Proteomes" id="UP000000689">
    <property type="component" value="Chromosome 1"/>
</dbReference>
<dbReference type="STRING" id="1071378.G0W537"/>
<dbReference type="CDD" id="cd06822">
    <property type="entry name" value="PLPDE_III_YBL036c_euk"/>
    <property type="match status" value="1"/>
</dbReference>
<dbReference type="OMA" id="PLEWHMI"/>
<dbReference type="EMBL" id="HE580267">
    <property type="protein sequence ID" value="CCD22925.1"/>
    <property type="molecule type" value="Genomic_DNA"/>
</dbReference>
<keyword evidence="6" id="KW-1185">Reference proteome</keyword>
<evidence type="ECO:0000313" key="5">
    <source>
        <dbReference type="EMBL" id="CCD22925.1"/>
    </source>
</evidence>
<reference evidence="5 6" key="1">
    <citation type="journal article" date="2011" name="Proc. Natl. Acad. Sci. U.S.A.">
        <title>Evolutionary erosion of yeast sex chromosomes by mating-type switching accidents.</title>
        <authorList>
            <person name="Gordon J.L."/>
            <person name="Armisen D."/>
            <person name="Proux-Wera E."/>
            <person name="Oheigeartaigh S.S."/>
            <person name="Byrne K.P."/>
            <person name="Wolfe K.H."/>
        </authorList>
    </citation>
    <scope>NUCLEOTIDE SEQUENCE [LARGE SCALE GENOMIC DNA]</scope>
    <source>
        <strain evidence="6">ATCC 10597 / BCRC 20456 / CBS 421 / NBRC 0211 / NRRL Y-12639</strain>
    </source>
</reference>
<keyword evidence="1 2" id="KW-0663">Pyridoxal phosphate</keyword>
<dbReference type="PROSITE" id="PS01211">
    <property type="entry name" value="UPF0001"/>
    <property type="match status" value="1"/>
</dbReference>
<evidence type="ECO:0000256" key="2">
    <source>
        <dbReference type="HAMAP-Rule" id="MF_03225"/>
    </source>
</evidence>
<comment type="similarity">
    <text evidence="2 3">Belongs to the pyridoxal phosphate-binding protein YggS/PROSC family.</text>
</comment>